<dbReference type="Proteomes" id="UP000075714">
    <property type="component" value="Unassembled WGS sequence"/>
</dbReference>
<gene>
    <name evidence="1" type="ORF">GPECTOR_8g290</name>
</gene>
<dbReference type="EMBL" id="LSYV01000009">
    <property type="protein sequence ID" value="KXZ52912.1"/>
    <property type="molecule type" value="Genomic_DNA"/>
</dbReference>
<protein>
    <submittedName>
        <fullName evidence="1">Uncharacterized protein</fullName>
    </submittedName>
</protein>
<sequence length="88" mass="9618">MHLRLVEAMRIAGVVSARSLLAGKLASNIAAMYSSLSDRMHPFVGPWGLKIYQGVPDEVTTLALECIAKHYCIPYKVVEELAATEEDA</sequence>
<keyword evidence="2" id="KW-1185">Reference proteome</keyword>
<dbReference type="OrthoDB" id="559243at2759"/>
<reference evidence="2" key="1">
    <citation type="journal article" date="2016" name="Nat. Commun.">
        <title>The Gonium pectorale genome demonstrates co-option of cell cycle regulation during the evolution of multicellularity.</title>
        <authorList>
            <person name="Hanschen E.R."/>
            <person name="Marriage T.N."/>
            <person name="Ferris P.J."/>
            <person name="Hamaji T."/>
            <person name="Toyoda A."/>
            <person name="Fujiyama A."/>
            <person name="Neme R."/>
            <person name="Noguchi H."/>
            <person name="Minakuchi Y."/>
            <person name="Suzuki M."/>
            <person name="Kawai-Toyooka H."/>
            <person name="Smith D.R."/>
            <person name="Sparks H."/>
            <person name="Anderson J."/>
            <person name="Bakaric R."/>
            <person name="Luria V."/>
            <person name="Karger A."/>
            <person name="Kirschner M.W."/>
            <person name="Durand P.M."/>
            <person name="Michod R.E."/>
            <person name="Nozaki H."/>
            <person name="Olson B.J."/>
        </authorList>
    </citation>
    <scope>NUCLEOTIDE SEQUENCE [LARGE SCALE GENOMIC DNA]</scope>
    <source>
        <strain evidence="2">NIES-2863</strain>
    </source>
</reference>
<evidence type="ECO:0000313" key="2">
    <source>
        <dbReference type="Proteomes" id="UP000075714"/>
    </source>
</evidence>
<proteinExistence type="predicted"/>
<name>A0A150GT62_GONPE</name>
<comment type="caution">
    <text evidence="1">The sequence shown here is derived from an EMBL/GenBank/DDBJ whole genome shotgun (WGS) entry which is preliminary data.</text>
</comment>
<accession>A0A150GT62</accession>
<dbReference type="AlphaFoldDB" id="A0A150GT62"/>
<evidence type="ECO:0000313" key="1">
    <source>
        <dbReference type="EMBL" id="KXZ52912.1"/>
    </source>
</evidence>
<organism evidence="1 2">
    <name type="scientific">Gonium pectorale</name>
    <name type="common">Green alga</name>
    <dbReference type="NCBI Taxonomy" id="33097"/>
    <lineage>
        <taxon>Eukaryota</taxon>
        <taxon>Viridiplantae</taxon>
        <taxon>Chlorophyta</taxon>
        <taxon>core chlorophytes</taxon>
        <taxon>Chlorophyceae</taxon>
        <taxon>CS clade</taxon>
        <taxon>Chlamydomonadales</taxon>
        <taxon>Volvocaceae</taxon>
        <taxon>Gonium</taxon>
    </lineage>
</organism>